<evidence type="ECO:0000256" key="1">
    <source>
        <dbReference type="SAM" id="MobiDB-lite"/>
    </source>
</evidence>
<keyword evidence="3" id="KW-1185">Reference proteome</keyword>
<reference evidence="2 3" key="1">
    <citation type="submission" date="2019-02" db="EMBL/GenBank/DDBJ databases">
        <title>Deep-cultivation of Planctomycetes and their phenomic and genomic characterization uncovers novel biology.</title>
        <authorList>
            <person name="Wiegand S."/>
            <person name="Jogler M."/>
            <person name="Boedeker C."/>
            <person name="Pinto D."/>
            <person name="Vollmers J."/>
            <person name="Rivas-Marin E."/>
            <person name="Kohn T."/>
            <person name="Peeters S.H."/>
            <person name="Heuer A."/>
            <person name="Rast P."/>
            <person name="Oberbeckmann S."/>
            <person name="Bunk B."/>
            <person name="Jeske O."/>
            <person name="Meyerdierks A."/>
            <person name="Storesund J.E."/>
            <person name="Kallscheuer N."/>
            <person name="Luecker S."/>
            <person name="Lage O.M."/>
            <person name="Pohl T."/>
            <person name="Merkel B.J."/>
            <person name="Hornburger P."/>
            <person name="Mueller R.-W."/>
            <person name="Bruemmer F."/>
            <person name="Labrenz M."/>
            <person name="Spormann A.M."/>
            <person name="Op Den Camp H."/>
            <person name="Overmann J."/>
            <person name="Amann R."/>
            <person name="Jetten M.S.M."/>
            <person name="Mascher T."/>
            <person name="Medema M.H."/>
            <person name="Devos D.P."/>
            <person name="Kaster A.-K."/>
            <person name="Ovreas L."/>
            <person name="Rohde M."/>
            <person name="Galperin M.Y."/>
            <person name="Jogler C."/>
        </authorList>
    </citation>
    <scope>NUCLEOTIDE SEQUENCE [LARGE SCALE GENOMIC DNA]</scope>
    <source>
        <strain evidence="2 3">Poly41</strain>
    </source>
</reference>
<proteinExistence type="predicted"/>
<organism evidence="2 3">
    <name type="scientific">Novipirellula artificiosorum</name>
    <dbReference type="NCBI Taxonomy" id="2528016"/>
    <lineage>
        <taxon>Bacteria</taxon>
        <taxon>Pseudomonadati</taxon>
        <taxon>Planctomycetota</taxon>
        <taxon>Planctomycetia</taxon>
        <taxon>Pirellulales</taxon>
        <taxon>Pirellulaceae</taxon>
        <taxon>Novipirellula</taxon>
    </lineage>
</organism>
<evidence type="ECO:0000313" key="2">
    <source>
        <dbReference type="EMBL" id="TWU34838.1"/>
    </source>
</evidence>
<sequence>MKKIIFPLVVLALTCGVTRGQEEPATVSEHLKCYGPFIGNWQYEGPMQEDFEGIAEEGTIIVVRTSMKRILNGSAIEGNWSIEFQGGAKLMGKDLTGWDAKQEKIVHGAMSSGGTISGGSITHDKATKSLTFSLKGVDGDGEETSSKVVLTKIDKDTYTWQATERTGGPSDGPSGVYTFKRVKRQAKKEAK</sequence>
<protein>
    <recommendedName>
        <fullName evidence="4">Lipocalin-like domain-containing protein</fullName>
    </recommendedName>
</protein>
<dbReference type="EMBL" id="SJPV01000007">
    <property type="protein sequence ID" value="TWU34838.1"/>
    <property type="molecule type" value="Genomic_DNA"/>
</dbReference>
<dbReference type="AlphaFoldDB" id="A0A5C6DDQ2"/>
<gene>
    <name evidence="2" type="ORF">Poly41_39810</name>
</gene>
<evidence type="ECO:0008006" key="4">
    <source>
        <dbReference type="Google" id="ProtNLM"/>
    </source>
</evidence>
<comment type="caution">
    <text evidence="2">The sequence shown here is derived from an EMBL/GenBank/DDBJ whole genome shotgun (WGS) entry which is preliminary data.</text>
</comment>
<dbReference type="Proteomes" id="UP000319143">
    <property type="component" value="Unassembled WGS sequence"/>
</dbReference>
<evidence type="ECO:0000313" key="3">
    <source>
        <dbReference type="Proteomes" id="UP000319143"/>
    </source>
</evidence>
<feature type="compositionally biased region" description="Basic residues" evidence="1">
    <location>
        <begin position="180"/>
        <end position="191"/>
    </location>
</feature>
<name>A0A5C6DDQ2_9BACT</name>
<feature type="region of interest" description="Disordered" evidence="1">
    <location>
        <begin position="161"/>
        <end position="191"/>
    </location>
</feature>
<accession>A0A5C6DDQ2</accession>
<dbReference type="RefSeq" id="WP_146528283.1">
    <property type="nucleotide sequence ID" value="NZ_SJPV01000007.1"/>
</dbReference>